<name>A0A917F8L2_9HYPH</name>
<feature type="chain" id="PRO_5036789923" evidence="2">
    <location>
        <begin position="25"/>
        <end position="324"/>
    </location>
</feature>
<keyword evidence="4" id="KW-1185">Reference proteome</keyword>
<comment type="caution">
    <text evidence="3">The sequence shown here is derived from an EMBL/GenBank/DDBJ whole genome shotgun (WGS) entry which is preliminary data.</text>
</comment>
<dbReference type="Proteomes" id="UP000606044">
    <property type="component" value="Unassembled WGS sequence"/>
</dbReference>
<dbReference type="InterPro" id="IPR005064">
    <property type="entry name" value="BUG"/>
</dbReference>
<dbReference type="PANTHER" id="PTHR42928:SF5">
    <property type="entry name" value="BLR1237 PROTEIN"/>
    <property type="match status" value="1"/>
</dbReference>
<dbReference type="AlphaFoldDB" id="A0A917F8L2"/>
<dbReference type="Gene3D" id="3.40.190.150">
    <property type="entry name" value="Bordetella uptake gene, domain 1"/>
    <property type="match status" value="1"/>
</dbReference>
<proteinExistence type="inferred from homology"/>
<feature type="signal peptide" evidence="2">
    <location>
        <begin position="1"/>
        <end position="24"/>
    </location>
</feature>
<gene>
    <name evidence="3" type="ORF">GCM10007301_11220</name>
</gene>
<sequence>MKGWTARALLVAAAMVCGFEAAHAETDAYPQRAVTLVVPFPAGSATDAVARKVGEGLQKALGQPFIIDNRAGAGGLIAVRHVITAKPDGYTLMIATNTTHAANPSIYKSLPYDPKKDFTPIGGIIRIPYLVAVRADSPANTLAEFVQVARAAKSPLSYGTGNTGGRASGELLKARLGFDMMEVPYRGSPQAITDLIGGHIDVCFPDPASALSLLHEKKFKVLAVTGPKRVPSLPDVPTVMESGAPDYSIVAWVGAFAPAGTPQPIVEKLNAAINAQLRDPAMVEFINQIGAEVFATTPARLSSYVEEDTRRWAELVELAKIPRK</sequence>
<evidence type="ECO:0000313" key="4">
    <source>
        <dbReference type="Proteomes" id="UP000606044"/>
    </source>
</evidence>
<dbReference type="Gene3D" id="3.40.190.10">
    <property type="entry name" value="Periplasmic binding protein-like II"/>
    <property type="match status" value="1"/>
</dbReference>
<dbReference type="SUPFAM" id="SSF53850">
    <property type="entry name" value="Periplasmic binding protein-like II"/>
    <property type="match status" value="1"/>
</dbReference>
<dbReference type="EMBL" id="BMCT01000001">
    <property type="protein sequence ID" value="GGF53534.1"/>
    <property type="molecule type" value="Genomic_DNA"/>
</dbReference>
<comment type="similarity">
    <text evidence="1">Belongs to the UPF0065 (bug) family.</text>
</comment>
<reference evidence="3" key="1">
    <citation type="journal article" date="2014" name="Int. J. Syst. Evol. Microbiol.">
        <title>Complete genome sequence of Corynebacterium casei LMG S-19264T (=DSM 44701T), isolated from a smear-ripened cheese.</title>
        <authorList>
            <consortium name="US DOE Joint Genome Institute (JGI-PGF)"/>
            <person name="Walter F."/>
            <person name="Albersmeier A."/>
            <person name="Kalinowski J."/>
            <person name="Ruckert C."/>
        </authorList>
    </citation>
    <scope>NUCLEOTIDE SEQUENCE</scope>
    <source>
        <strain evidence="3">CCM 7897</strain>
    </source>
</reference>
<dbReference type="RefSeq" id="WP_188576142.1">
    <property type="nucleotide sequence ID" value="NZ_BMCT01000001.1"/>
</dbReference>
<dbReference type="PANTHER" id="PTHR42928">
    <property type="entry name" value="TRICARBOXYLATE-BINDING PROTEIN"/>
    <property type="match status" value="1"/>
</dbReference>
<evidence type="ECO:0000313" key="3">
    <source>
        <dbReference type="EMBL" id="GGF53534.1"/>
    </source>
</evidence>
<evidence type="ECO:0000256" key="2">
    <source>
        <dbReference type="SAM" id="SignalP"/>
    </source>
</evidence>
<protein>
    <submittedName>
        <fullName evidence="3">ABC transporter substrate-binding protein</fullName>
    </submittedName>
</protein>
<evidence type="ECO:0000256" key="1">
    <source>
        <dbReference type="ARBA" id="ARBA00006987"/>
    </source>
</evidence>
<dbReference type="Pfam" id="PF03401">
    <property type="entry name" value="TctC"/>
    <property type="match status" value="1"/>
</dbReference>
<reference evidence="3" key="2">
    <citation type="submission" date="2020-09" db="EMBL/GenBank/DDBJ databases">
        <authorList>
            <person name="Sun Q."/>
            <person name="Sedlacek I."/>
        </authorList>
    </citation>
    <scope>NUCLEOTIDE SEQUENCE</scope>
    <source>
        <strain evidence="3">CCM 7897</strain>
    </source>
</reference>
<organism evidence="3 4">
    <name type="scientific">Azorhizobium oxalatiphilum</name>
    <dbReference type="NCBI Taxonomy" id="980631"/>
    <lineage>
        <taxon>Bacteria</taxon>
        <taxon>Pseudomonadati</taxon>
        <taxon>Pseudomonadota</taxon>
        <taxon>Alphaproteobacteria</taxon>
        <taxon>Hyphomicrobiales</taxon>
        <taxon>Xanthobacteraceae</taxon>
        <taxon>Azorhizobium</taxon>
    </lineage>
</organism>
<dbReference type="PIRSF" id="PIRSF017082">
    <property type="entry name" value="YflP"/>
    <property type="match status" value="1"/>
</dbReference>
<dbReference type="InterPro" id="IPR042100">
    <property type="entry name" value="Bug_dom1"/>
</dbReference>
<accession>A0A917F8L2</accession>
<dbReference type="CDD" id="cd07012">
    <property type="entry name" value="PBP2_Bug_TTT"/>
    <property type="match status" value="1"/>
</dbReference>
<keyword evidence="2" id="KW-0732">Signal</keyword>